<name>A0A9P8T699_9ASCO</name>
<proteinExistence type="predicted"/>
<organism evidence="2 3">
    <name type="scientific">Ogataea philodendri</name>
    <dbReference type="NCBI Taxonomy" id="1378263"/>
    <lineage>
        <taxon>Eukaryota</taxon>
        <taxon>Fungi</taxon>
        <taxon>Dikarya</taxon>
        <taxon>Ascomycota</taxon>
        <taxon>Saccharomycotina</taxon>
        <taxon>Pichiomycetes</taxon>
        <taxon>Pichiales</taxon>
        <taxon>Pichiaceae</taxon>
        <taxon>Ogataea</taxon>
    </lineage>
</organism>
<feature type="region of interest" description="Disordered" evidence="1">
    <location>
        <begin position="87"/>
        <end position="124"/>
    </location>
</feature>
<dbReference type="AlphaFoldDB" id="A0A9P8T699"/>
<gene>
    <name evidence="2" type="ORF">OGAPHI_003324</name>
</gene>
<evidence type="ECO:0000313" key="2">
    <source>
        <dbReference type="EMBL" id="KAH3666875.1"/>
    </source>
</evidence>
<sequence length="124" mass="13193">MAIDNAFTTFSSTSSNLNFLSGSSWFSRYSGRSTLNHSSSRISLIVILLSGFTTSIFVSKCFAPSDKSCGSVYTPLLIFLNNAGISSSSNGNRPHNITYNMTPQDQTSTSGPAYNLPEITSGAA</sequence>
<evidence type="ECO:0000256" key="1">
    <source>
        <dbReference type="SAM" id="MobiDB-lite"/>
    </source>
</evidence>
<keyword evidence="3" id="KW-1185">Reference proteome</keyword>
<dbReference type="GeneID" id="70235291"/>
<reference evidence="2" key="2">
    <citation type="submission" date="2021-01" db="EMBL/GenBank/DDBJ databases">
        <authorList>
            <person name="Schikora-Tamarit M.A."/>
        </authorList>
    </citation>
    <scope>NUCLEOTIDE SEQUENCE</scope>
    <source>
        <strain evidence="2">CBS6075</strain>
    </source>
</reference>
<accession>A0A9P8T699</accession>
<dbReference type="EMBL" id="JAEUBE010000199">
    <property type="protein sequence ID" value="KAH3666875.1"/>
    <property type="molecule type" value="Genomic_DNA"/>
</dbReference>
<feature type="compositionally biased region" description="Polar residues" evidence="1">
    <location>
        <begin position="93"/>
        <end position="112"/>
    </location>
</feature>
<evidence type="ECO:0000313" key="3">
    <source>
        <dbReference type="Proteomes" id="UP000769157"/>
    </source>
</evidence>
<comment type="caution">
    <text evidence="2">The sequence shown here is derived from an EMBL/GenBank/DDBJ whole genome shotgun (WGS) entry which is preliminary data.</text>
</comment>
<reference evidence="2" key="1">
    <citation type="journal article" date="2021" name="Open Biol.">
        <title>Shared evolutionary footprints suggest mitochondrial oxidative damage underlies multiple complex I losses in fungi.</title>
        <authorList>
            <person name="Schikora-Tamarit M.A."/>
            <person name="Marcet-Houben M."/>
            <person name="Nosek J."/>
            <person name="Gabaldon T."/>
        </authorList>
    </citation>
    <scope>NUCLEOTIDE SEQUENCE</scope>
    <source>
        <strain evidence="2">CBS6075</strain>
    </source>
</reference>
<dbReference type="RefSeq" id="XP_046061831.1">
    <property type="nucleotide sequence ID" value="XM_046204290.1"/>
</dbReference>
<protein>
    <submittedName>
        <fullName evidence="2">Uncharacterized protein</fullName>
    </submittedName>
</protein>
<dbReference type="Proteomes" id="UP000769157">
    <property type="component" value="Unassembled WGS sequence"/>
</dbReference>
<dbReference type="OrthoDB" id="10593102at2759"/>